<dbReference type="AlphaFoldDB" id="B1FTY1"/>
<sequence length="392" mass="42124">MRLSNHLSIADLERSASRRLPASIFGYVSGGAEDHRAVVGNRTAFNRWVLVPRMLTGVAERSQEVEIFGQRYTSPVGIAPMGLAGLCAYEGDLQLAAAARDAKVPFVLSAASTVPLEKVAMAAPGSWYQGYLSADRSTITPLLARIERAGFGVLVITVDVPLAAQRENELRNGFSVPLRLSRRLVYGGLARPRWLLSTFGRTLLTQGVPHFENFTANRGGPIITGATGDHRSGRAALCWNDIHWIRSQWKGTLVVKGILHPDDALRAKQAGADGIIVSNHGGRQLDGALATLDALPAITAVAGDMPVILDSGVRRGTDVIKALSLGARMVLVGRPAMYGLAVGGHAGVRHALQLLRREIDVDLALLGCPRIEKLNRDFVVQVSRESWHAAHG</sequence>
<dbReference type="PROSITE" id="PS00557">
    <property type="entry name" value="FMN_HYDROXY_ACID_DH_1"/>
    <property type="match status" value="1"/>
</dbReference>
<keyword evidence="2 7" id="KW-0285">Flavoprotein</keyword>
<feature type="binding site" evidence="7">
    <location>
        <begin position="80"/>
        <end position="82"/>
    </location>
    <ligand>
        <name>FMN</name>
        <dbReference type="ChEBI" id="CHEBI:58210"/>
    </ligand>
</feature>
<dbReference type="RefSeq" id="WP_006046929.1">
    <property type="nucleotide sequence ID" value="NZ_ABLD01000001.1"/>
</dbReference>
<keyword evidence="3 7" id="KW-0288">FMN</keyword>
<feature type="binding site" evidence="7">
    <location>
        <position position="280"/>
    </location>
    <ligand>
        <name>glyoxylate</name>
        <dbReference type="ChEBI" id="CHEBI:36655"/>
    </ligand>
</feature>
<dbReference type="FunFam" id="3.20.20.70:FF:000029">
    <property type="entry name" value="L-lactate dehydrogenase"/>
    <property type="match status" value="1"/>
</dbReference>
<dbReference type="InterPro" id="IPR037396">
    <property type="entry name" value="FMN_HAD"/>
</dbReference>
<comment type="caution">
    <text evidence="9">The sequence shown here is derived from an EMBL/GenBank/DDBJ whole genome shotgun (WGS) entry which is preliminary data.</text>
</comment>
<gene>
    <name evidence="9" type="ORF">BgramDRAFT_0377</name>
</gene>
<evidence type="ECO:0000259" key="8">
    <source>
        <dbReference type="PROSITE" id="PS51349"/>
    </source>
</evidence>
<comment type="similarity">
    <text evidence="5">Belongs to the FMN-dependent alpha-hydroxy acid dehydrogenase family.</text>
</comment>
<dbReference type="PANTHER" id="PTHR10578:SF143">
    <property type="entry name" value="FMN-DEPENDENT ALPHA-HYDROXY ACID DEHYDROGENASE PB1A11.03"/>
    <property type="match status" value="1"/>
</dbReference>
<dbReference type="PROSITE" id="PS51349">
    <property type="entry name" value="FMN_HYDROXY_ACID_DH_2"/>
    <property type="match status" value="1"/>
</dbReference>
<dbReference type="GO" id="GO:0004460">
    <property type="term" value="F:L-lactate dehydrogenase (cytochrome) activity"/>
    <property type="evidence" value="ECO:0007669"/>
    <property type="project" value="UniProtKB-EC"/>
</dbReference>
<feature type="binding site" evidence="7">
    <location>
        <begin position="333"/>
        <end position="334"/>
    </location>
    <ligand>
        <name>FMN</name>
        <dbReference type="ChEBI" id="CHEBI:58210"/>
    </ligand>
</feature>
<dbReference type="Pfam" id="PF01070">
    <property type="entry name" value="FMN_dh"/>
    <property type="match status" value="1"/>
</dbReference>
<feature type="binding site" evidence="7">
    <location>
        <position position="157"/>
    </location>
    <ligand>
        <name>FMN</name>
        <dbReference type="ChEBI" id="CHEBI:58210"/>
    </ligand>
</feature>
<dbReference type="SUPFAM" id="SSF51395">
    <property type="entry name" value="FMN-linked oxidoreductases"/>
    <property type="match status" value="1"/>
</dbReference>
<organism evidence="9 10">
    <name type="scientific">Paraburkholderia graminis (strain ATCC 700544 / DSM 17151 / LMG 18924 / NCIMB 13744 / C4D1M)</name>
    <dbReference type="NCBI Taxonomy" id="396598"/>
    <lineage>
        <taxon>Bacteria</taxon>
        <taxon>Pseudomonadati</taxon>
        <taxon>Pseudomonadota</taxon>
        <taxon>Betaproteobacteria</taxon>
        <taxon>Burkholderiales</taxon>
        <taxon>Burkholderiaceae</taxon>
        <taxon>Paraburkholderia</taxon>
    </lineage>
</organism>
<evidence type="ECO:0000313" key="10">
    <source>
        <dbReference type="Proteomes" id="UP000005045"/>
    </source>
</evidence>
<evidence type="ECO:0000256" key="3">
    <source>
        <dbReference type="ARBA" id="ARBA00022643"/>
    </source>
</evidence>
<evidence type="ECO:0000256" key="4">
    <source>
        <dbReference type="ARBA" id="ARBA00023002"/>
    </source>
</evidence>
<feature type="domain" description="FMN hydroxy acid dehydrogenase" evidence="8">
    <location>
        <begin position="1"/>
        <end position="384"/>
    </location>
</feature>
<feature type="binding site" evidence="7">
    <location>
        <position position="278"/>
    </location>
    <ligand>
        <name>FMN</name>
        <dbReference type="ChEBI" id="CHEBI:58210"/>
    </ligand>
</feature>
<evidence type="ECO:0000256" key="1">
    <source>
        <dbReference type="ARBA" id="ARBA00001917"/>
    </source>
</evidence>
<reference evidence="9 10" key="1">
    <citation type="submission" date="2008-03" db="EMBL/GenBank/DDBJ databases">
        <title>Sequencing of the draft genome and assembly of Burkholderia graminis C4D1M.</title>
        <authorList>
            <consortium name="US DOE Joint Genome Institute (JGI-PGF)"/>
            <person name="Copeland A."/>
            <person name="Lucas S."/>
            <person name="Lapidus A."/>
            <person name="Glavina del Rio T."/>
            <person name="Dalin E."/>
            <person name="Tice H."/>
            <person name="Bruce D."/>
            <person name="Goodwin L."/>
            <person name="Pitluck S."/>
            <person name="Larimer F."/>
            <person name="Land M.L."/>
            <person name="Hauser L."/>
            <person name="Tiedje J."/>
            <person name="Richardson P."/>
        </authorList>
    </citation>
    <scope>NUCLEOTIDE SEQUENCE [LARGE SCALE GENOMIC DNA]</scope>
    <source>
        <strain evidence="10">ATCC 700544 / DSM 17151 / LMG 18924 / NCIMB 13744 / C4D1M</strain>
    </source>
</reference>
<dbReference type="InterPro" id="IPR008259">
    <property type="entry name" value="FMN_hydac_DH_AS"/>
</dbReference>
<keyword evidence="4 9" id="KW-0560">Oxidoreductase</keyword>
<dbReference type="EC" id="1.1.2.3" evidence="9"/>
<dbReference type="GO" id="GO:0010181">
    <property type="term" value="F:FMN binding"/>
    <property type="evidence" value="ECO:0007669"/>
    <property type="project" value="InterPro"/>
</dbReference>
<dbReference type="InterPro" id="IPR000262">
    <property type="entry name" value="FMN-dep_DH"/>
</dbReference>
<proteinExistence type="inferred from homology"/>
<keyword evidence="10" id="KW-1185">Reference proteome</keyword>
<feature type="binding site" evidence="7">
    <location>
        <position position="129"/>
    </location>
    <ligand>
        <name>FMN</name>
        <dbReference type="ChEBI" id="CHEBI:58210"/>
    </ligand>
</feature>
<evidence type="ECO:0000313" key="9">
    <source>
        <dbReference type="EMBL" id="EDT12997.1"/>
    </source>
</evidence>
<dbReference type="PIRSF" id="PIRSF000138">
    <property type="entry name" value="Al-hdrx_acd_dh"/>
    <property type="match status" value="1"/>
</dbReference>
<dbReference type="InterPro" id="IPR012133">
    <property type="entry name" value="Alpha-hydoxy_acid_DH_FMN"/>
</dbReference>
<comment type="cofactor">
    <cofactor evidence="1">
        <name>FMN</name>
        <dbReference type="ChEBI" id="CHEBI:58210"/>
    </cofactor>
</comment>
<feature type="binding site" evidence="7">
    <location>
        <position position="283"/>
    </location>
    <ligand>
        <name>glyoxylate</name>
        <dbReference type="ChEBI" id="CHEBI:36655"/>
    </ligand>
</feature>
<evidence type="ECO:0000256" key="5">
    <source>
        <dbReference type="ARBA" id="ARBA00024042"/>
    </source>
</evidence>
<protein>
    <submittedName>
        <fullName evidence="9">L-lactate dehydrogenase (Cytochrome)</fullName>
        <ecNumber evidence="9">1.1.2.3</ecNumber>
    </submittedName>
</protein>
<evidence type="ECO:0000256" key="7">
    <source>
        <dbReference type="PIRSR" id="PIRSR000138-2"/>
    </source>
</evidence>
<feature type="binding site" evidence="7">
    <location>
        <begin position="310"/>
        <end position="314"/>
    </location>
    <ligand>
        <name>FMN</name>
        <dbReference type="ChEBI" id="CHEBI:58210"/>
    </ligand>
</feature>
<accession>B1FTY1</accession>
<feature type="binding site" evidence="7">
    <location>
        <position position="109"/>
    </location>
    <ligand>
        <name>FMN</name>
        <dbReference type="ChEBI" id="CHEBI:58210"/>
    </ligand>
</feature>
<dbReference type="PANTHER" id="PTHR10578">
    <property type="entry name" value="S -2-HYDROXY-ACID OXIDASE-RELATED"/>
    <property type="match status" value="1"/>
</dbReference>
<feature type="binding site" evidence="7">
    <location>
        <position position="166"/>
    </location>
    <ligand>
        <name>glyoxylate</name>
        <dbReference type="ChEBI" id="CHEBI:36655"/>
    </ligand>
</feature>
<dbReference type="EMBL" id="ABLD01000001">
    <property type="protein sequence ID" value="EDT12997.1"/>
    <property type="molecule type" value="Genomic_DNA"/>
</dbReference>
<evidence type="ECO:0000256" key="2">
    <source>
        <dbReference type="ARBA" id="ARBA00022630"/>
    </source>
</evidence>
<dbReference type="InterPro" id="IPR013785">
    <property type="entry name" value="Aldolase_TIM"/>
</dbReference>
<name>B1FTY1_PARG4</name>
<dbReference type="OrthoDB" id="9770452at2"/>
<feature type="binding site" evidence="7">
    <location>
        <position position="256"/>
    </location>
    <ligand>
        <name>FMN</name>
        <dbReference type="ChEBI" id="CHEBI:58210"/>
    </ligand>
</feature>
<dbReference type="GeneID" id="97004308"/>
<dbReference type="Gene3D" id="3.20.20.70">
    <property type="entry name" value="Aldolase class I"/>
    <property type="match status" value="1"/>
</dbReference>
<feature type="binding site" evidence="7">
    <location>
        <position position="131"/>
    </location>
    <ligand>
        <name>glyoxylate</name>
        <dbReference type="ChEBI" id="CHEBI:36655"/>
    </ligand>
</feature>
<feature type="binding site" evidence="7">
    <location>
        <position position="27"/>
    </location>
    <ligand>
        <name>glyoxylate</name>
        <dbReference type="ChEBI" id="CHEBI:36655"/>
    </ligand>
</feature>
<dbReference type="CDD" id="cd02809">
    <property type="entry name" value="alpha_hydroxyacid_oxid_FMN"/>
    <property type="match status" value="1"/>
</dbReference>
<dbReference type="Proteomes" id="UP000005045">
    <property type="component" value="Unassembled WGS sequence"/>
</dbReference>
<evidence type="ECO:0000256" key="6">
    <source>
        <dbReference type="PIRSR" id="PIRSR000138-1"/>
    </source>
</evidence>
<feature type="active site" description="Proton acceptor" evidence="6">
    <location>
        <position position="280"/>
    </location>
</feature>